<dbReference type="AlphaFoldDB" id="A0A3N4KIP1"/>
<feature type="compositionally biased region" description="Low complexity" evidence="1">
    <location>
        <begin position="185"/>
        <end position="199"/>
    </location>
</feature>
<protein>
    <submittedName>
        <fullName evidence="3">Uncharacterized protein</fullName>
    </submittedName>
</protein>
<evidence type="ECO:0000256" key="1">
    <source>
        <dbReference type="SAM" id="MobiDB-lite"/>
    </source>
</evidence>
<sequence>MGNWFGDLNLGLKYAIVLGALIFLVFIAGFMKLFYVRQKTRKIMAEAKAKAANEEGKIEQIALNQREEGEGDLFGIRALERGFYGGVAQSRPTTPTPASMSASTLVQSGNIPFGQGSATSSVITIDVGNPKGPAQLPPSKVAVDMQLNVPDSPKHPRSPESPSFPRSPSPLSRGSSPQLESDIPSSGLGLNNYSSSNGGPKIQSNMTPIRKVKEPTRGMTIFSDAGSVVDEDSPPSSPAGTNFSRPPPPSPPRPQIKIDGPIDDEPEREVSVATMRGAGAGVGAGSSSSGGAGAGAGVGAEDREGNGSGMMMLGVDNGDYNNRVSSGSLSDVYDSYYDGKNRDSGSSTA</sequence>
<gene>
    <name evidence="3" type="ORF">P167DRAFT_254328</name>
</gene>
<proteinExistence type="predicted"/>
<keyword evidence="2" id="KW-1133">Transmembrane helix</keyword>
<feature type="compositionally biased region" description="Low complexity" evidence="1">
    <location>
        <begin position="160"/>
        <end position="177"/>
    </location>
</feature>
<dbReference type="PANTHER" id="PTHR40623">
    <property type="entry name" value="INTEGRAL MEMBRANE PROTEIN"/>
    <property type="match status" value="1"/>
</dbReference>
<reference evidence="3 4" key="1">
    <citation type="journal article" date="2018" name="Nat. Ecol. Evol.">
        <title>Pezizomycetes genomes reveal the molecular basis of ectomycorrhizal truffle lifestyle.</title>
        <authorList>
            <person name="Murat C."/>
            <person name="Payen T."/>
            <person name="Noel B."/>
            <person name="Kuo A."/>
            <person name="Morin E."/>
            <person name="Chen J."/>
            <person name="Kohler A."/>
            <person name="Krizsan K."/>
            <person name="Balestrini R."/>
            <person name="Da Silva C."/>
            <person name="Montanini B."/>
            <person name="Hainaut M."/>
            <person name="Levati E."/>
            <person name="Barry K.W."/>
            <person name="Belfiori B."/>
            <person name="Cichocki N."/>
            <person name="Clum A."/>
            <person name="Dockter R.B."/>
            <person name="Fauchery L."/>
            <person name="Guy J."/>
            <person name="Iotti M."/>
            <person name="Le Tacon F."/>
            <person name="Lindquist E.A."/>
            <person name="Lipzen A."/>
            <person name="Malagnac F."/>
            <person name="Mello A."/>
            <person name="Molinier V."/>
            <person name="Miyauchi S."/>
            <person name="Poulain J."/>
            <person name="Riccioni C."/>
            <person name="Rubini A."/>
            <person name="Sitrit Y."/>
            <person name="Splivallo R."/>
            <person name="Traeger S."/>
            <person name="Wang M."/>
            <person name="Zifcakova L."/>
            <person name="Wipf D."/>
            <person name="Zambonelli A."/>
            <person name="Paolocci F."/>
            <person name="Nowrousian M."/>
            <person name="Ottonello S."/>
            <person name="Baldrian P."/>
            <person name="Spatafora J.W."/>
            <person name="Henrissat B."/>
            <person name="Nagy L.G."/>
            <person name="Aury J.M."/>
            <person name="Wincker P."/>
            <person name="Grigoriev I.V."/>
            <person name="Bonfante P."/>
            <person name="Martin F.M."/>
        </authorList>
    </citation>
    <scope>NUCLEOTIDE SEQUENCE [LARGE SCALE GENOMIC DNA]</scope>
    <source>
        <strain evidence="3 4">CCBAS932</strain>
    </source>
</reference>
<dbReference type="InParanoid" id="A0A3N4KIP1"/>
<name>A0A3N4KIP1_9PEZI</name>
<feature type="transmembrane region" description="Helical" evidence="2">
    <location>
        <begin position="12"/>
        <end position="35"/>
    </location>
</feature>
<keyword evidence="2" id="KW-0812">Transmembrane</keyword>
<feature type="compositionally biased region" description="Pro residues" evidence="1">
    <location>
        <begin position="245"/>
        <end position="254"/>
    </location>
</feature>
<feature type="compositionally biased region" description="Polar residues" evidence="1">
    <location>
        <begin position="319"/>
        <end position="329"/>
    </location>
</feature>
<dbReference type="OrthoDB" id="5361354at2759"/>
<organism evidence="3 4">
    <name type="scientific">Morchella conica CCBAS932</name>
    <dbReference type="NCBI Taxonomy" id="1392247"/>
    <lineage>
        <taxon>Eukaryota</taxon>
        <taxon>Fungi</taxon>
        <taxon>Dikarya</taxon>
        <taxon>Ascomycota</taxon>
        <taxon>Pezizomycotina</taxon>
        <taxon>Pezizomycetes</taxon>
        <taxon>Pezizales</taxon>
        <taxon>Morchellaceae</taxon>
        <taxon>Morchella</taxon>
    </lineage>
</organism>
<dbReference type="EMBL" id="ML119143">
    <property type="protein sequence ID" value="RPB10423.1"/>
    <property type="molecule type" value="Genomic_DNA"/>
</dbReference>
<keyword evidence="2" id="KW-0472">Membrane</keyword>
<keyword evidence="4" id="KW-1185">Reference proteome</keyword>
<feature type="region of interest" description="Disordered" evidence="1">
    <location>
        <begin position="147"/>
        <end position="349"/>
    </location>
</feature>
<dbReference type="Proteomes" id="UP000277580">
    <property type="component" value="Unassembled WGS sequence"/>
</dbReference>
<evidence type="ECO:0000313" key="3">
    <source>
        <dbReference type="EMBL" id="RPB10423.1"/>
    </source>
</evidence>
<accession>A0A3N4KIP1</accession>
<evidence type="ECO:0000313" key="4">
    <source>
        <dbReference type="Proteomes" id="UP000277580"/>
    </source>
</evidence>
<evidence type="ECO:0000256" key="2">
    <source>
        <dbReference type="SAM" id="Phobius"/>
    </source>
</evidence>
<feature type="compositionally biased region" description="Gly residues" evidence="1">
    <location>
        <begin position="278"/>
        <end position="298"/>
    </location>
</feature>
<dbReference type="PANTHER" id="PTHR40623:SF1">
    <property type="match status" value="1"/>
</dbReference>